<keyword evidence="2" id="KW-1185">Reference proteome</keyword>
<sequence length="83" mass="9181">MDAMIRSKGVAADCLRAIRKKLVPADYLKRSVAKSLLLIIKHVSSKKDAADFTHVVNVNGSCHESHLIIQHLILYPDDLCIAT</sequence>
<comment type="caution">
    <text evidence="1">The sequence shown here is derived from an EMBL/GenBank/DDBJ whole genome shotgun (WGS) entry which is preliminary data.</text>
</comment>
<organism evidence="1 2">
    <name type="scientific">Smallanthus sonchifolius</name>
    <dbReference type="NCBI Taxonomy" id="185202"/>
    <lineage>
        <taxon>Eukaryota</taxon>
        <taxon>Viridiplantae</taxon>
        <taxon>Streptophyta</taxon>
        <taxon>Embryophyta</taxon>
        <taxon>Tracheophyta</taxon>
        <taxon>Spermatophyta</taxon>
        <taxon>Magnoliopsida</taxon>
        <taxon>eudicotyledons</taxon>
        <taxon>Gunneridae</taxon>
        <taxon>Pentapetalae</taxon>
        <taxon>asterids</taxon>
        <taxon>campanulids</taxon>
        <taxon>Asterales</taxon>
        <taxon>Asteraceae</taxon>
        <taxon>Asteroideae</taxon>
        <taxon>Heliantheae alliance</taxon>
        <taxon>Millerieae</taxon>
        <taxon>Smallanthus</taxon>
    </lineage>
</organism>
<evidence type="ECO:0000313" key="2">
    <source>
        <dbReference type="Proteomes" id="UP001056120"/>
    </source>
</evidence>
<reference evidence="1 2" key="2">
    <citation type="journal article" date="2022" name="Mol. Ecol. Resour.">
        <title>The genomes of chicory, endive, great burdock and yacon provide insights into Asteraceae paleo-polyploidization history and plant inulin production.</title>
        <authorList>
            <person name="Fan W."/>
            <person name="Wang S."/>
            <person name="Wang H."/>
            <person name="Wang A."/>
            <person name="Jiang F."/>
            <person name="Liu H."/>
            <person name="Zhao H."/>
            <person name="Xu D."/>
            <person name="Zhang Y."/>
        </authorList>
    </citation>
    <scope>NUCLEOTIDE SEQUENCE [LARGE SCALE GENOMIC DNA]</scope>
    <source>
        <strain evidence="2">cv. Yunnan</strain>
        <tissue evidence="1">Leaves</tissue>
    </source>
</reference>
<evidence type="ECO:0000313" key="1">
    <source>
        <dbReference type="EMBL" id="KAI3744687.1"/>
    </source>
</evidence>
<proteinExistence type="predicted"/>
<accession>A0ACB9DEG7</accession>
<name>A0ACB9DEG7_9ASTR</name>
<gene>
    <name evidence="1" type="ORF">L1987_57776</name>
</gene>
<dbReference type="EMBL" id="CM042036">
    <property type="protein sequence ID" value="KAI3744687.1"/>
    <property type="molecule type" value="Genomic_DNA"/>
</dbReference>
<dbReference type="Proteomes" id="UP001056120">
    <property type="component" value="Linkage Group LG19"/>
</dbReference>
<reference evidence="2" key="1">
    <citation type="journal article" date="2022" name="Mol. Ecol. Resour.">
        <title>The genomes of chicory, endive, great burdock and yacon provide insights into Asteraceae palaeo-polyploidization history and plant inulin production.</title>
        <authorList>
            <person name="Fan W."/>
            <person name="Wang S."/>
            <person name="Wang H."/>
            <person name="Wang A."/>
            <person name="Jiang F."/>
            <person name="Liu H."/>
            <person name="Zhao H."/>
            <person name="Xu D."/>
            <person name="Zhang Y."/>
        </authorList>
    </citation>
    <scope>NUCLEOTIDE SEQUENCE [LARGE SCALE GENOMIC DNA]</scope>
    <source>
        <strain evidence="2">cv. Yunnan</strain>
    </source>
</reference>
<protein>
    <submittedName>
        <fullName evidence="1">Uncharacterized protein</fullName>
    </submittedName>
</protein>